<reference evidence="1 2" key="1">
    <citation type="journal article" date="2019" name="Int. J. Syst. Evol. Microbiol.">
        <title>The Global Catalogue of Microorganisms (GCM) 10K type strain sequencing project: providing services to taxonomists for standard genome sequencing and annotation.</title>
        <authorList>
            <consortium name="The Broad Institute Genomics Platform"/>
            <consortium name="The Broad Institute Genome Sequencing Center for Infectious Disease"/>
            <person name="Wu L."/>
            <person name="Ma J."/>
        </authorList>
    </citation>
    <scope>NUCLEOTIDE SEQUENCE [LARGE SCALE GENOMIC DNA]</scope>
    <source>
        <strain evidence="1 2">CGMCC 1.12124</strain>
    </source>
</reference>
<dbReference type="EMBL" id="JBHSKY010000007">
    <property type="protein sequence ID" value="MFC5278671.1"/>
    <property type="molecule type" value="Genomic_DNA"/>
</dbReference>
<dbReference type="RefSeq" id="WP_256411078.1">
    <property type="nucleotide sequence ID" value="NZ_JANHDM010000003.1"/>
</dbReference>
<proteinExistence type="predicted"/>
<keyword evidence="2" id="KW-1185">Reference proteome</keyword>
<protein>
    <submittedName>
        <fullName evidence="1">Uncharacterized protein</fullName>
    </submittedName>
</protein>
<sequence>MSEQGAIDQDFDDAELPYEERVAAALEDVRTEPMPGGVAIDVVTRQAVFVRQEKYESLEAHYEAEGYDLATYKMHPYLPGIGVDNSVYECVYLDGNPQNAHKPGKTYDFPSARLMHFPAEQAWDDSEVGDV</sequence>
<organism evidence="1 2">
    <name type="scientific">Halorubrum rubrum</name>
    <dbReference type="NCBI Taxonomy" id="1126240"/>
    <lineage>
        <taxon>Archaea</taxon>
        <taxon>Methanobacteriati</taxon>
        <taxon>Methanobacteriota</taxon>
        <taxon>Stenosarchaea group</taxon>
        <taxon>Halobacteria</taxon>
        <taxon>Halobacteriales</taxon>
        <taxon>Haloferacaceae</taxon>
        <taxon>Halorubrum</taxon>
    </lineage>
</organism>
<dbReference type="Proteomes" id="UP001596118">
    <property type="component" value="Unassembled WGS sequence"/>
</dbReference>
<gene>
    <name evidence="1" type="ORF">ACFPM1_07870</name>
</gene>
<name>A0ABD5R1I3_9EURY</name>
<dbReference type="AlphaFoldDB" id="A0ABD5R1I3"/>
<comment type="caution">
    <text evidence="1">The sequence shown here is derived from an EMBL/GenBank/DDBJ whole genome shotgun (WGS) entry which is preliminary data.</text>
</comment>
<evidence type="ECO:0000313" key="1">
    <source>
        <dbReference type="EMBL" id="MFC5278671.1"/>
    </source>
</evidence>
<accession>A0ABD5R1I3</accession>
<evidence type="ECO:0000313" key="2">
    <source>
        <dbReference type="Proteomes" id="UP001596118"/>
    </source>
</evidence>